<dbReference type="PANTHER" id="PTHR45765:SF1">
    <property type="entry name" value="METHIONINE--TRNA LIGASE, CYTOPLASMIC"/>
    <property type="match status" value="1"/>
</dbReference>
<dbReference type="AlphaFoldDB" id="A0AAD6HBQ1"/>
<feature type="domain" description="Methionyl-tRNA synthetase anticodon-binding" evidence="1">
    <location>
        <begin position="3"/>
        <end position="137"/>
    </location>
</feature>
<evidence type="ECO:0000259" key="1">
    <source>
        <dbReference type="Pfam" id="PF19303"/>
    </source>
</evidence>
<dbReference type="GO" id="GO:0006431">
    <property type="term" value="P:methionyl-tRNA aminoacylation"/>
    <property type="evidence" value="ECO:0007669"/>
    <property type="project" value="TreeGrafter"/>
</dbReference>
<name>A0AAD6HBQ1_9EURO</name>
<evidence type="ECO:0000313" key="2">
    <source>
        <dbReference type="EMBL" id="KAJ5704073.1"/>
    </source>
</evidence>
<protein>
    <recommendedName>
        <fullName evidence="1">Methionyl-tRNA synthetase anticodon-binding domain-containing protein</fullName>
    </recommendedName>
</protein>
<dbReference type="EMBL" id="JAQJAN010000020">
    <property type="protein sequence ID" value="KAJ5704073.1"/>
    <property type="molecule type" value="Genomic_DNA"/>
</dbReference>
<dbReference type="Proteomes" id="UP001215712">
    <property type="component" value="Unassembled WGS sequence"/>
</dbReference>
<organism evidence="2 3">
    <name type="scientific">Penicillium malachiteum</name>
    <dbReference type="NCBI Taxonomy" id="1324776"/>
    <lineage>
        <taxon>Eukaryota</taxon>
        <taxon>Fungi</taxon>
        <taxon>Dikarya</taxon>
        <taxon>Ascomycota</taxon>
        <taxon>Pezizomycotina</taxon>
        <taxon>Eurotiomycetes</taxon>
        <taxon>Eurotiomycetidae</taxon>
        <taxon>Eurotiales</taxon>
        <taxon>Aspergillaceae</taxon>
        <taxon>Penicillium</taxon>
    </lineage>
</organism>
<dbReference type="GO" id="GO:0005829">
    <property type="term" value="C:cytosol"/>
    <property type="evidence" value="ECO:0007669"/>
    <property type="project" value="TreeGrafter"/>
</dbReference>
<sequence length="165" mass="17774">MEKEVNSLLTDYTDKLEAVKIRAALATVLSISQQGNLFLQSNNLDKKLASNNPLKCAAVIGLAVNLIHLLASLLSPFMPETADSINAQLRAEALPIPDHWDPNSIKPGHEIGKAALLFSILKLEKAPEWRGLFGGQEAQKVKGEGAARKSAKKAAKGVKVRVESN</sequence>
<accession>A0AAD6HBQ1</accession>
<dbReference type="SUPFAM" id="SSF47323">
    <property type="entry name" value="Anticodon-binding domain of a subclass of class I aminoacyl-tRNA synthetases"/>
    <property type="match status" value="1"/>
</dbReference>
<comment type="caution">
    <text evidence="2">The sequence shown here is derived from an EMBL/GenBank/DDBJ whole genome shotgun (WGS) entry which is preliminary data.</text>
</comment>
<dbReference type="PANTHER" id="PTHR45765">
    <property type="entry name" value="METHIONINE--TRNA LIGASE"/>
    <property type="match status" value="1"/>
</dbReference>
<dbReference type="Gene3D" id="1.10.730.10">
    <property type="entry name" value="Isoleucyl-tRNA Synthetase, Domain 1"/>
    <property type="match status" value="1"/>
</dbReference>
<gene>
    <name evidence="2" type="ORF">N7493_011211</name>
</gene>
<proteinExistence type="predicted"/>
<dbReference type="InterPro" id="IPR041872">
    <property type="entry name" value="Anticodon_Met"/>
</dbReference>
<dbReference type="InterPro" id="IPR023458">
    <property type="entry name" value="Met-tRNA_ligase_1"/>
</dbReference>
<reference evidence="2" key="1">
    <citation type="journal article" date="2023" name="IMA Fungus">
        <title>Comparative genomic study of the Penicillium genus elucidates a diverse pangenome and 15 lateral gene transfer events.</title>
        <authorList>
            <person name="Petersen C."/>
            <person name="Sorensen T."/>
            <person name="Nielsen M.R."/>
            <person name="Sondergaard T.E."/>
            <person name="Sorensen J.L."/>
            <person name="Fitzpatrick D.A."/>
            <person name="Frisvad J.C."/>
            <person name="Nielsen K.L."/>
        </authorList>
    </citation>
    <scope>NUCLEOTIDE SEQUENCE</scope>
    <source>
        <strain evidence="2">IBT 17514</strain>
    </source>
</reference>
<dbReference type="InterPro" id="IPR009080">
    <property type="entry name" value="tRNAsynth_Ia_anticodon-bd"/>
</dbReference>
<reference evidence="2" key="2">
    <citation type="submission" date="2023-01" db="EMBL/GenBank/DDBJ databases">
        <authorList>
            <person name="Petersen C."/>
        </authorList>
    </citation>
    <scope>NUCLEOTIDE SEQUENCE</scope>
    <source>
        <strain evidence="2">IBT 17514</strain>
    </source>
</reference>
<dbReference type="GO" id="GO:0004825">
    <property type="term" value="F:methionine-tRNA ligase activity"/>
    <property type="evidence" value="ECO:0007669"/>
    <property type="project" value="InterPro"/>
</dbReference>
<dbReference type="GO" id="GO:0005524">
    <property type="term" value="F:ATP binding"/>
    <property type="evidence" value="ECO:0007669"/>
    <property type="project" value="InterPro"/>
</dbReference>
<dbReference type="Pfam" id="PF19303">
    <property type="entry name" value="Anticodon_3"/>
    <property type="match status" value="1"/>
</dbReference>
<keyword evidence="3" id="KW-1185">Reference proteome</keyword>
<evidence type="ECO:0000313" key="3">
    <source>
        <dbReference type="Proteomes" id="UP001215712"/>
    </source>
</evidence>
<dbReference type="GO" id="GO:0017101">
    <property type="term" value="C:aminoacyl-tRNA synthetase multienzyme complex"/>
    <property type="evidence" value="ECO:0007669"/>
    <property type="project" value="TreeGrafter"/>
</dbReference>